<evidence type="ECO:0000256" key="2">
    <source>
        <dbReference type="ARBA" id="ARBA00022525"/>
    </source>
</evidence>
<feature type="signal peptide" evidence="5">
    <location>
        <begin position="1"/>
        <end position="20"/>
    </location>
</feature>
<keyword evidence="5" id="KW-0732">Signal</keyword>
<dbReference type="PROSITE" id="PS50189">
    <property type="entry name" value="NTR"/>
    <property type="match status" value="1"/>
</dbReference>
<dbReference type="InterPro" id="IPR001820">
    <property type="entry name" value="TIMP"/>
</dbReference>
<organism evidence="7 8">
    <name type="scientific">Solea senegalensis</name>
    <name type="common">Senegalese sole</name>
    <dbReference type="NCBI Taxonomy" id="28829"/>
    <lineage>
        <taxon>Eukaryota</taxon>
        <taxon>Metazoa</taxon>
        <taxon>Chordata</taxon>
        <taxon>Craniata</taxon>
        <taxon>Vertebrata</taxon>
        <taxon>Euteleostomi</taxon>
        <taxon>Actinopterygii</taxon>
        <taxon>Neopterygii</taxon>
        <taxon>Teleostei</taxon>
        <taxon>Neoteleostei</taxon>
        <taxon>Acanthomorphata</taxon>
        <taxon>Carangaria</taxon>
        <taxon>Pleuronectiformes</taxon>
        <taxon>Pleuronectoidei</taxon>
        <taxon>Soleidae</taxon>
        <taxon>Solea</taxon>
    </lineage>
</organism>
<proteinExistence type="predicted"/>
<evidence type="ECO:0000259" key="6">
    <source>
        <dbReference type="PROSITE" id="PS50189"/>
    </source>
</evidence>
<reference evidence="7 8" key="1">
    <citation type="journal article" date="2021" name="Sci. Rep.">
        <title>Chromosome anchoring in Senegalese sole (Solea senegalensis) reveals sex-associated markers and genome rearrangements in flatfish.</title>
        <authorList>
            <person name="Guerrero-Cozar I."/>
            <person name="Gomez-Garrido J."/>
            <person name="Berbel C."/>
            <person name="Martinez-Blanch J.F."/>
            <person name="Alioto T."/>
            <person name="Claros M.G."/>
            <person name="Gagnaire P.A."/>
            <person name="Manchado M."/>
        </authorList>
    </citation>
    <scope>NUCLEOTIDE SEQUENCE [LARGE SCALE GENOMIC DNA]</scope>
    <source>
        <strain evidence="7">Sse05_10M</strain>
    </source>
</reference>
<dbReference type="Proteomes" id="UP000693946">
    <property type="component" value="Unassembled WGS sequence"/>
</dbReference>
<name>A0AAV6PNB1_SOLSE</name>
<protein>
    <submittedName>
        <fullName evidence="7">Metalloproteinase inhibitor 2-like</fullName>
    </submittedName>
</protein>
<dbReference type="GO" id="GO:0002020">
    <property type="term" value="F:protease binding"/>
    <property type="evidence" value="ECO:0007669"/>
    <property type="project" value="TreeGrafter"/>
</dbReference>
<gene>
    <name evidence="7" type="ORF">JOB18_035331</name>
</gene>
<keyword evidence="7" id="KW-0646">Protease inhibitor</keyword>
<dbReference type="GO" id="GO:0051045">
    <property type="term" value="P:negative regulation of membrane protein ectodomain proteolysis"/>
    <property type="evidence" value="ECO:0007669"/>
    <property type="project" value="TreeGrafter"/>
</dbReference>
<dbReference type="AlphaFoldDB" id="A0AAV6PNB1"/>
<dbReference type="PANTHER" id="PTHR11844">
    <property type="entry name" value="METALLOPROTEASE INHIBITOR"/>
    <property type="match status" value="1"/>
</dbReference>
<feature type="disulfide bond" evidence="4">
    <location>
        <begin position="151"/>
        <end position="156"/>
    </location>
</feature>
<comment type="caution">
    <text evidence="7">The sequence shown here is derived from an EMBL/GenBank/DDBJ whole genome shotgun (WGS) entry which is preliminary data.</text>
</comment>
<dbReference type="GO" id="GO:0005615">
    <property type="term" value="C:extracellular space"/>
    <property type="evidence" value="ECO:0007669"/>
    <property type="project" value="TreeGrafter"/>
</dbReference>
<feature type="chain" id="PRO_5043361163" evidence="5">
    <location>
        <begin position="21"/>
        <end position="209"/>
    </location>
</feature>
<feature type="binding site" evidence="3">
    <location>
        <position position="26"/>
    </location>
    <ligand>
        <name>Zn(2+)</name>
        <dbReference type="ChEBI" id="CHEBI:29105"/>
        <note>ligand shared with metalloproteinase partner</note>
    </ligand>
</feature>
<evidence type="ECO:0000256" key="4">
    <source>
        <dbReference type="PIRSR" id="PIRSR601820-3"/>
    </source>
</evidence>
<feature type="disulfide bond" evidence="4">
    <location>
        <begin position="28"/>
        <end position="119"/>
    </location>
</feature>
<feature type="disulfide bond" evidence="4">
    <location>
        <begin position="26"/>
        <end position="93"/>
    </location>
</feature>
<evidence type="ECO:0000256" key="1">
    <source>
        <dbReference type="ARBA" id="ARBA00004613"/>
    </source>
</evidence>
<feature type="disulfide bond" evidence="4">
    <location>
        <begin position="38"/>
        <end position="144"/>
    </location>
</feature>
<dbReference type="EMBL" id="JAGKHQ010000472">
    <property type="protein sequence ID" value="KAG7468714.1"/>
    <property type="molecule type" value="Genomic_DNA"/>
</dbReference>
<evidence type="ECO:0000313" key="8">
    <source>
        <dbReference type="Proteomes" id="UP000693946"/>
    </source>
</evidence>
<feature type="disulfide bond" evidence="4">
    <location>
        <begin position="164"/>
        <end position="185"/>
    </location>
</feature>
<feature type="domain" description="NTR" evidence="6">
    <location>
        <begin position="26"/>
        <end position="144"/>
    </location>
</feature>
<dbReference type="Pfam" id="PF00965">
    <property type="entry name" value="TIMP"/>
    <property type="match status" value="1"/>
</dbReference>
<sequence>MTWTVHTCLITLAILCVWQAEVAETCRCSRRHPQEQFCSADMVLKATIDGKLRVGITMHGNFSAFGYVKRLKTFKGTCAQIDEIHTASSSARCGVRLSTNTEYLLSGSVSGNRMNVYLCDWVMLWDKLTDSQREGVVYNYEQGCGCKFTYCSTAPCTASSSAECLWGEEATEIKLFGKSTEGYTCTMKSDKSCAWCKNGEENCIDRKDV</sequence>
<keyword evidence="3" id="KW-0479">Metal-binding</keyword>
<keyword evidence="7" id="KW-0483">Metalloprotease inhibitor</keyword>
<dbReference type="SMART" id="SM00206">
    <property type="entry name" value="NTR"/>
    <property type="match status" value="1"/>
</dbReference>
<keyword evidence="8" id="KW-1185">Reference proteome</keyword>
<accession>A0AAV6PNB1</accession>
<evidence type="ECO:0000313" key="7">
    <source>
        <dbReference type="EMBL" id="KAG7468714.1"/>
    </source>
</evidence>
<dbReference type="GO" id="GO:0046872">
    <property type="term" value="F:metal ion binding"/>
    <property type="evidence" value="ECO:0007669"/>
    <property type="project" value="UniProtKB-KW"/>
</dbReference>
<keyword evidence="3" id="KW-0862">Zinc</keyword>
<comment type="subcellular location">
    <subcellularLocation>
        <location evidence="1">Secreted</location>
    </subcellularLocation>
</comment>
<keyword evidence="4" id="KW-1015">Disulfide bond</keyword>
<dbReference type="GO" id="GO:0008191">
    <property type="term" value="F:metalloendopeptidase inhibitor activity"/>
    <property type="evidence" value="ECO:0007669"/>
    <property type="project" value="InterPro"/>
</dbReference>
<evidence type="ECO:0000256" key="5">
    <source>
        <dbReference type="SAM" id="SignalP"/>
    </source>
</evidence>
<keyword evidence="7" id="KW-0481">Metalloenzyme inhibitor</keyword>
<feature type="disulfide bond" evidence="4">
    <location>
        <begin position="146"/>
        <end position="193"/>
    </location>
</feature>
<dbReference type="GO" id="GO:0031012">
    <property type="term" value="C:extracellular matrix"/>
    <property type="evidence" value="ECO:0007669"/>
    <property type="project" value="TreeGrafter"/>
</dbReference>
<keyword evidence="2" id="KW-0964">Secreted</keyword>
<dbReference type="PANTHER" id="PTHR11844:SF25">
    <property type="entry name" value="NTR DOMAIN-CONTAINING PROTEIN"/>
    <property type="match status" value="1"/>
</dbReference>
<dbReference type="InterPro" id="IPR001134">
    <property type="entry name" value="Netrin_domain"/>
</dbReference>
<evidence type="ECO:0000256" key="3">
    <source>
        <dbReference type="PIRSR" id="PIRSR601820-1"/>
    </source>
</evidence>